<evidence type="ECO:0000256" key="1">
    <source>
        <dbReference type="SAM" id="Phobius"/>
    </source>
</evidence>
<dbReference type="EMBL" id="JAMYJR010000032">
    <property type="protein sequence ID" value="MCO8274792.1"/>
    <property type="molecule type" value="Genomic_DNA"/>
</dbReference>
<keyword evidence="1" id="KW-0812">Transmembrane</keyword>
<feature type="transmembrane region" description="Helical" evidence="1">
    <location>
        <begin position="76"/>
        <end position="94"/>
    </location>
</feature>
<gene>
    <name evidence="2" type="ORF">M1L60_29770</name>
</gene>
<keyword evidence="1" id="KW-0472">Membrane</keyword>
<name>A0ABT1DVE8_9ACTN</name>
<reference evidence="2 3" key="1">
    <citation type="submission" date="2022-06" db="EMBL/GenBank/DDBJ databases">
        <title>New Species of the Genus Actinoplanes, ActinopZanes ferrugineus.</title>
        <authorList>
            <person name="Ding P."/>
        </authorList>
    </citation>
    <scope>NUCLEOTIDE SEQUENCE [LARGE SCALE GENOMIC DNA]</scope>
    <source>
        <strain evidence="2 3">TRM88003</strain>
    </source>
</reference>
<organism evidence="2 3">
    <name type="scientific">Paractinoplanes aksuensis</name>
    <dbReference type="NCBI Taxonomy" id="2939490"/>
    <lineage>
        <taxon>Bacteria</taxon>
        <taxon>Bacillati</taxon>
        <taxon>Actinomycetota</taxon>
        <taxon>Actinomycetes</taxon>
        <taxon>Micromonosporales</taxon>
        <taxon>Micromonosporaceae</taxon>
        <taxon>Paractinoplanes</taxon>
    </lineage>
</organism>
<dbReference type="RefSeq" id="WP_253240851.1">
    <property type="nucleotide sequence ID" value="NZ_JAMYJR010000032.1"/>
</dbReference>
<comment type="caution">
    <text evidence="2">The sequence shown here is derived from an EMBL/GenBank/DDBJ whole genome shotgun (WGS) entry which is preliminary data.</text>
</comment>
<feature type="transmembrane region" description="Helical" evidence="1">
    <location>
        <begin position="38"/>
        <end position="55"/>
    </location>
</feature>
<keyword evidence="3" id="KW-1185">Reference proteome</keyword>
<evidence type="ECO:0000313" key="3">
    <source>
        <dbReference type="Proteomes" id="UP001523369"/>
    </source>
</evidence>
<accession>A0ABT1DVE8</accession>
<proteinExistence type="predicted"/>
<protein>
    <submittedName>
        <fullName evidence="2">Uncharacterized protein</fullName>
    </submittedName>
</protein>
<dbReference type="Proteomes" id="UP001523369">
    <property type="component" value="Unassembled WGS sequence"/>
</dbReference>
<sequence length="138" mass="14806">MNLRAQPGFARTLVAGFIGSSLLTDGAADVADGNHFGWLWLAFGAFALWLLTQHLREQAVRGLNRPDTTWTRTDTANVSILAVLITLMIVGTFADPEGPAAEAATYTVAATYLALLTDFTIQRRQTVKTAPTNANQAA</sequence>
<keyword evidence="1" id="KW-1133">Transmembrane helix</keyword>
<feature type="transmembrane region" description="Helical" evidence="1">
    <location>
        <begin position="100"/>
        <end position="121"/>
    </location>
</feature>
<evidence type="ECO:0000313" key="2">
    <source>
        <dbReference type="EMBL" id="MCO8274792.1"/>
    </source>
</evidence>